<dbReference type="Gene3D" id="1.10.340.70">
    <property type="match status" value="1"/>
</dbReference>
<dbReference type="EMBL" id="CAVNYO010000419">
    <property type="protein sequence ID" value="CAK5277072.1"/>
    <property type="molecule type" value="Genomic_DNA"/>
</dbReference>
<protein>
    <recommendedName>
        <fullName evidence="1">Integrase zinc-binding domain-containing protein</fullName>
    </recommendedName>
</protein>
<accession>A0AAD2HJM7</accession>
<gene>
    <name evidence="2" type="ORF">MYCIT1_LOCUS25874</name>
</gene>
<evidence type="ECO:0000259" key="1">
    <source>
        <dbReference type="Pfam" id="PF17921"/>
    </source>
</evidence>
<dbReference type="InterPro" id="IPR041588">
    <property type="entry name" value="Integrase_H2C2"/>
</dbReference>
<sequence>TRERPRELSDSEYQSFIRYVMEFYLSDGTLWRKHPDGRHKLVVLTERRLVILHSAHDDVCHKGFYATRALIAERFWWPHMAHDIAWYVRTCDLCQQRQIRKVTIPPTVAVP</sequence>
<comment type="caution">
    <text evidence="2">The sequence shown here is derived from an EMBL/GenBank/DDBJ whole genome shotgun (WGS) entry which is preliminary data.</text>
</comment>
<dbReference type="Pfam" id="PF17921">
    <property type="entry name" value="Integrase_H2C2"/>
    <property type="match status" value="1"/>
</dbReference>
<evidence type="ECO:0000313" key="2">
    <source>
        <dbReference type="EMBL" id="CAK5277072.1"/>
    </source>
</evidence>
<name>A0AAD2HJM7_9AGAR</name>
<feature type="non-terminal residue" evidence="2">
    <location>
        <position position="111"/>
    </location>
</feature>
<evidence type="ECO:0000313" key="3">
    <source>
        <dbReference type="Proteomes" id="UP001295794"/>
    </source>
</evidence>
<feature type="domain" description="Integrase zinc-binding" evidence="1">
    <location>
        <begin position="46"/>
        <end position="99"/>
    </location>
</feature>
<proteinExistence type="predicted"/>
<reference evidence="2" key="1">
    <citation type="submission" date="2023-11" db="EMBL/GenBank/DDBJ databases">
        <authorList>
            <person name="De Vega J J."/>
            <person name="De Vega J J."/>
        </authorList>
    </citation>
    <scope>NUCLEOTIDE SEQUENCE</scope>
</reference>
<dbReference type="Proteomes" id="UP001295794">
    <property type="component" value="Unassembled WGS sequence"/>
</dbReference>
<keyword evidence="3" id="KW-1185">Reference proteome</keyword>
<feature type="non-terminal residue" evidence="2">
    <location>
        <position position="1"/>
    </location>
</feature>
<dbReference type="FunFam" id="1.10.340.70:FF:000001">
    <property type="entry name" value="Retrovirus-related Pol polyprotein from transposon gypsy-like Protein"/>
    <property type="match status" value="1"/>
</dbReference>
<dbReference type="AlphaFoldDB" id="A0AAD2HJM7"/>
<organism evidence="2 3">
    <name type="scientific">Mycena citricolor</name>
    <dbReference type="NCBI Taxonomy" id="2018698"/>
    <lineage>
        <taxon>Eukaryota</taxon>
        <taxon>Fungi</taxon>
        <taxon>Dikarya</taxon>
        <taxon>Basidiomycota</taxon>
        <taxon>Agaricomycotina</taxon>
        <taxon>Agaricomycetes</taxon>
        <taxon>Agaricomycetidae</taxon>
        <taxon>Agaricales</taxon>
        <taxon>Marasmiineae</taxon>
        <taxon>Mycenaceae</taxon>
        <taxon>Mycena</taxon>
    </lineage>
</organism>